<accession>A0ABU5F3C0</accession>
<dbReference type="Gene3D" id="3.10.450.50">
    <property type="match status" value="1"/>
</dbReference>
<protein>
    <submittedName>
        <fullName evidence="2">Nuclear transport factor 2 family protein</fullName>
    </submittedName>
</protein>
<sequence length="114" mass="11927">MQSNLAAVFSEAAPSARMQAIEALYSAAPTLYEPGGVVQGRQAISDTVGRLLASLPTGFAFTVAGPTVGHHDMCCVRWRGGPRDGSALITGSDVAQIEDGKIRALYVFIDPAPH</sequence>
<dbReference type="Proteomes" id="UP001272242">
    <property type="component" value="Unassembled WGS sequence"/>
</dbReference>
<proteinExistence type="predicted"/>
<dbReference type="InterPro" id="IPR032710">
    <property type="entry name" value="NTF2-like_dom_sf"/>
</dbReference>
<dbReference type="InterPro" id="IPR037401">
    <property type="entry name" value="SnoaL-like"/>
</dbReference>
<organism evidence="2 3">
    <name type="scientific">Gemmata algarum</name>
    <dbReference type="NCBI Taxonomy" id="2975278"/>
    <lineage>
        <taxon>Bacteria</taxon>
        <taxon>Pseudomonadati</taxon>
        <taxon>Planctomycetota</taxon>
        <taxon>Planctomycetia</taxon>
        <taxon>Gemmatales</taxon>
        <taxon>Gemmataceae</taxon>
        <taxon>Gemmata</taxon>
    </lineage>
</organism>
<reference evidence="3" key="1">
    <citation type="journal article" date="2023" name="Mar. Drugs">
        <title>Gemmata algarum, a Novel Planctomycete Isolated from an Algal Mat, Displays Antimicrobial Activity.</title>
        <authorList>
            <person name="Kumar G."/>
            <person name="Kallscheuer N."/>
            <person name="Kashif M."/>
            <person name="Ahamad S."/>
            <person name="Jagadeeshwari U."/>
            <person name="Pannikurungottu S."/>
            <person name="Haufschild T."/>
            <person name="Kabuu M."/>
            <person name="Sasikala C."/>
            <person name="Jogler C."/>
            <person name="Ramana C."/>
        </authorList>
    </citation>
    <scope>NUCLEOTIDE SEQUENCE [LARGE SCALE GENOMIC DNA]</scope>
    <source>
        <strain evidence="3">JC673</strain>
    </source>
</reference>
<comment type="caution">
    <text evidence="2">The sequence shown here is derived from an EMBL/GenBank/DDBJ whole genome shotgun (WGS) entry which is preliminary data.</text>
</comment>
<dbReference type="SUPFAM" id="SSF54427">
    <property type="entry name" value="NTF2-like"/>
    <property type="match status" value="1"/>
</dbReference>
<dbReference type="Pfam" id="PF12680">
    <property type="entry name" value="SnoaL_2"/>
    <property type="match status" value="1"/>
</dbReference>
<name>A0ABU5F3C0_9BACT</name>
<evidence type="ECO:0000313" key="3">
    <source>
        <dbReference type="Proteomes" id="UP001272242"/>
    </source>
</evidence>
<evidence type="ECO:0000259" key="1">
    <source>
        <dbReference type="Pfam" id="PF12680"/>
    </source>
</evidence>
<evidence type="ECO:0000313" key="2">
    <source>
        <dbReference type="EMBL" id="MDY3560623.1"/>
    </source>
</evidence>
<gene>
    <name evidence="2" type="ORF">R5W23_001868</name>
</gene>
<dbReference type="EMBL" id="JAXBLV010000180">
    <property type="protein sequence ID" value="MDY3560623.1"/>
    <property type="molecule type" value="Genomic_DNA"/>
</dbReference>
<feature type="domain" description="SnoaL-like" evidence="1">
    <location>
        <begin position="12"/>
        <end position="103"/>
    </location>
</feature>
<keyword evidence="3" id="KW-1185">Reference proteome</keyword>
<dbReference type="RefSeq" id="WP_320687166.1">
    <property type="nucleotide sequence ID" value="NZ_JAXBLV010000180.1"/>
</dbReference>